<dbReference type="EMBL" id="CP075546">
    <property type="protein sequence ID" value="QVV89162.1"/>
    <property type="molecule type" value="Genomic_DNA"/>
</dbReference>
<dbReference type="Gene3D" id="3.40.50.150">
    <property type="entry name" value="Vaccinia Virus protein VP39"/>
    <property type="match status" value="1"/>
</dbReference>
<dbReference type="KEGG" id="mrtj:KHC33_01090"/>
<organism evidence="2 3">
    <name type="scientific">Methanospirillum purgamenti</name>
    <dbReference type="NCBI Taxonomy" id="2834276"/>
    <lineage>
        <taxon>Archaea</taxon>
        <taxon>Methanobacteriati</taxon>
        <taxon>Methanobacteriota</taxon>
        <taxon>Stenosarchaea group</taxon>
        <taxon>Methanomicrobia</taxon>
        <taxon>Methanomicrobiales</taxon>
        <taxon>Methanospirillaceae</taxon>
        <taxon>Methanospirillum</taxon>
    </lineage>
</organism>
<dbReference type="InterPro" id="IPR006342">
    <property type="entry name" value="FkbM_mtfrase"/>
</dbReference>
<evidence type="ECO:0000313" key="2">
    <source>
        <dbReference type="EMBL" id="QVV89162.1"/>
    </source>
</evidence>
<dbReference type="GO" id="GO:0032259">
    <property type="term" value="P:methylation"/>
    <property type="evidence" value="ECO:0007669"/>
    <property type="project" value="UniProtKB-KW"/>
</dbReference>
<keyword evidence="2" id="KW-0489">Methyltransferase</keyword>
<dbReference type="AlphaFoldDB" id="A0A8E7B2C8"/>
<dbReference type="GeneID" id="65095736"/>
<dbReference type="RefSeq" id="WP_214419962.1">
    <property type="nucleotide sequence ID" value="NZ_CP075546.1"/>
</dbReference>
<evidence type="ECO:0000259" key="1">
    <source>
        <dbReference type="Pfam" id="PF05050"/>
    </source>
</evidence>
<sequence>MISRHYPLPDLDQAQRLLEQIFSGVPAFPPEDHDTEVILYGAGNLGRMACEFLDYVGVNILHAYDQAAKDGDTLGGSVPVYQPSEPGVHGNHLILVTTLSVPYTEIERFLISLGWKRILPFYDYALQYSDIHPLNNGWFSGPLSHEDREMIQDSLLLFTDYQSYAAYLQFLAWRVLREDWIFDDVSVTKADRFFIEPICNVLTDNEIFLDVGSYHGDVFFRFLELSKGKFLSAVLIEPDRTNITTLRKKVSSLPDAMRKKITIIHKCVGTSSGSVKFGHSFGYASRIWDISNECAEVVTIDGLFIPFSFMKMHIEGGEMDALSRGKDLLVSSRPIIAITIYHNRDGLWKLMHFLKDLLEEYLFFVRMHSWCGTGIIIYGIPKEIRRDFIDFNY</sequence>
<dbReference type="SUPFAM" id="SSF53335">
    <property type="entry name" value="S-adenosyl-L-methionine-dependent methyltransferases"/>
    <property type="match status" value="1"/>
</dbReference>
<proteinExistence type="predicted"/>
<feature type="domain" description="Methyltransferase FkbM" evidence="1">
    <location>
        <begin position="210"/>
        <end position="363"/>
    </location>
</feature>
<keyword evidence="2" id="KW-0808">Transferase</keyword>
<accession>A0A8E7B2C8</accession>
<reference evidence="2 3" key="1">
    <citation type="submission" date="2021-05" db="EMBL/GenBank/DDBJ databases">
        <title>A novel Methanospirillum isolate from a pyrite-forming mixed culture.</title>
        <authorList>
            <person name="Bunk B."/>
            <person name="Sproer C."/>
            <person name="Spring S."/>
            <person name="Pester M."/>
        </authorList>
    </citation>
    <scope>NUCLEOTIDE SEQUENCE [LARGE SCALE GENOMIC DNA]</scope>
    <source>
        <strain evidence="2 3">J.3.6.1-F.2.7.3</strain>
    </source>
</reference>
<dbReference type="Pfam" id="PF05050">
    <property type="entry name" value="Methyltransf_21"/>
    <property type="match status" value="1"/>
</dbReference>
<dbReference type="InterPro" id="IPR029063">
    <property type="entry name" value="SAM-dependent_MTases_sf"/>
</dbReference>
<name>A0A8E7B2C8_9EURY</name>
<keyword evidence="3" id="KW-1185">Reference proteome</keyword>
<gene>
    <name evidence="2" type="ORF">KHC33_01090</name>
</gene>
<dbReference type="Proteomes" id="UP000680656">
    <property type="component" value="Chromosome"/>
</dbReference>
<evidence type="ECO:0000313" key="3">
    <source>
        <dbReference type="Proteomes" id="UP000680656"/>
    </source>
</evidence>
<dbReference type="GO" id="GO:0008168">
    <property type="term" value="F:methyltransferase activity"/>
    <property type="evidence" value="ECO:0007669"/>
    <property type="project" value="UniProtKB-KW"/>
</dbReference>
<protein>
    <submittedName>
        <fullName evidence="2">FkbM family methyltransferase</fullName>
    </submittedName>
</protein>